<feature type="transmembrane region" description="Helical" evidence="1">
    <location>
        <begin position="12"/>
        <end position="31"/>
    </location>
</feature>
<keyword evidence="1" id="KW-0812">Transmembrane</keyword>
<sequence length="138" mass="15994">MVDDKRGEKTERVLFTACVFIFFYMVLSIIFEMAGVGRVTSNETELNLCIVTAYAVFTRARRYGRGIRDQRMGEWFVIYWWILGCIVFSLGRYVGIEVPGELIPNIKQVTYVFFGSQAVKYLEGFHNKPKDTPPNKKE</sequence>
<evidence type="ECO:0000313" key="2">
    <source>
        <dbReference type="EMBL" id="OGF40347.1"/>
    </source>
</evidence>
<feature type="transmembrane region" description="Helical" evidence="1">
    <location>
        <begin position="78"/>
        <end position="95"/>
    </location>
</feature>
<keyword evidence="1" id="KW-1133">Transmembrane helix</keyword>
<organism evidence="2 3">
    <name type="scientific">Candidatus Falkowbacteria bacterium RIFOXYD2_FULL_34_120</name>
    <dbReference type="NCBI Taxonomy" id="1798007"/>
    <lineage>
        <taxon>Bacteria</taxon>
        <taxon>Candidatus Falkowiibacteriota</taxon>
    </lineage>
</organism>
<dbReference type="AlphaFoldDB" id="A0A1F5TNC4"/>
<protein>
    <submittedName>
        <fullName evidence="2">Uncharacterized protein</fullName>
    </submittedName>
</protein>
<dbReference type="Proteomes" id="UP000177579">
    <property type="component" value="Unassembled WGS sequence"/>
</dbReference>
<accession>A0A1F5TNC4</accession>
<proteinExistence type="predicted"/>
<gene>
    <name evidence="2" type="ORF">A2531_00680</name>
</gene>
<evidence type="ECO:0000313" key="3">
    <source>
        <dbReference type="Proteomes" id="UP000177579"/>
    </source>
</evidence>
<reference evidence="2 3" key="1">
    <citation type="journal article" date="2016" name="Nat. Commun.">
        <title>Thousands of microbial genomes shed light on interconnected biogeochemical processes in an aquifer system.</title>
        <authorList>
            <person name="Anantharaman K."/>
            <person name="Brown C.T."/>
            <person name="Hug L.A."/>
            <person name="Sharon I."/>
            <person name="Castelle C.J."/>
            <person name="Probst A.J."/>
            <person name="Thomas B.C."/>
            <person name="Singh A."/>
            <person name="Wilkins M.J."/>
            <person name="Karaoz U."/>
            <person name="Brodie E.L."/>
            <person name="Williams K.H."/>
            <person name="Hubbard S.S."/>
            <person name="Banfield J.F."/>
        </authorList>
    </citation>
    <scope>NUCLEOTIDE SEQUENCE [LARGE SCALE GENOMIC DNA]</scope>
</reference>
<dbReference type="EMBL" id="MFGO01000031">
    <property type="protein sequence ID" value="OGF40347.1"/>
    <property type="molecule type" value="Genomic_DNA"/>
</dbReference>
<keyword evidence="1" id="KW-0472">Membrane</keyword>
<comment type="caution">
    <text evidence="2">The sequence shown here is derived from an EMBL/GenBank/DDBJ whole genome shotgun (WGS) entry which is preliminary data.</text>
</comment>
<evidence type="ECO:0000256" key="1">
    <source>
        <dbReference type="SAM" id="Phobius"/>
    </source>
</evidence>
<name>A0A1F5TNC4_9BACT</name>